<dbReference type="EMBL" id="JAKTTI010000001">
    <property type="protein sequence ID" value="MCH1624054.1"/>
    <property type="molecule type" value="Genomic_DNA"/>
</dbReference>
<gene>
    <name evidence="1" type="ORF">MJG50_01835</name>
</gene>
<keyword evidence="2" id="KW-1185">Reference proteome</keyword>
<accession>A0AAW5E5K4</accession>
<protein>
    <submittedName>
        <fullName evidence="1">Uncharacterized protein</fullName>
    </submittedName>
</protein>
<evidence type="ECO:0000313" key="1">
    <source>
        <dbReference type="EMBL" id="MCH1624054.1"/>
    </source>
</evidence>
<sequence>MEYYYNPEVKLLLIPFSNEKVNIQYNEDPVKFQLPMIGPRPPFYANPRYEEYYPVI</sequence>
<proteinExistence type="predicted"/>
<name>A0AAW5E5K4_9BACI</name>
<dbReference type="RefSeq" id="WP_240252299.1">
    <property type="nucleotide sequence ID" value="NZ_JAKTTI010000001.1"/>
</dbReference>
<reference evidence="1" key="1">
    <citation type="submission" date="2022-02" db="EMBL/GenBank/DDBJ databases">
        <title>Fredinandcohnia quinoae sp. nov. isolated from Chenopodium quinoa seeds.</title>
        <authorList>
            <person name="Saati-Santamaria Z."/>
            <person name="Flores-Felix J.D."/>
            <person name="Igual J.M."/>
            <person name="Velazquez E."/>
            <person name="Garcia-Fraile P."/>
            <person name="Martinez-Molina E."/>
        </authorList>
    </citation>
    <scope>NUCLEOTIDE SEQUENCE</scope>
    <source>
        <strain evidence="1">SECRCQ15</strain>
    </source>
</reference>
<organism evidence="1 2">
    <name type="scientific">Fredinandcohnia quinoae</name>
    <dbReference type="NCBI Taxonomy" id="2918902"/>
    <lineage>
        <taxon>Bacteria</taxon>
        <taxon>Bacillati</taxon>
        <taxon>Bacillota</taxon>
        <taxon>Bacilli</taxon>
        <taxon>Bacillales</taxon>
        <taxon>Bacillaceae</taxon>
        <taxon>Fredinandcohnia</taxon>
    </lineage>
</organism>
<dbReference type="AlphaFoldDB" id="A0AAW5E5K4"/>
<comment type="caution">
    <text evidence="1">The sequence shown here is derived from an EMBL/GenBank/DDBJ whole genome shotgun (WGS) entry which is preliminary data.</text>
</comment>
<evidence type="ECO:0000313" key="2">
    <source>
        <dbReference type="Proteomes" id="UP001431131"/>
    </source>
</evidence>
<dbReference type="Proteomes" id="UP001431131">
    <property type="component" value="Unassembled WGS sequence"/>
</dbReference>